<name>A0A8H7BGH8_9FUNG</name>
<dbReference type="AlphaFoldDB" id="A0A8H7BGH8"/>
<keyword evidence="1" id="KW-0812">Transmembrane</keyword>
<evidence type="ECO:0000256" key="1">
    <source>
        <dbReference type="SAM" id="Phobius"/>
    </source>
</evidence>
<keyword evidence="1" id="KW-0472">Membrane</keyword>
<accession>A0A8H7BGH8</accession>
<dbReference type="Proteomes" id="UP000605846">
    <property type="component" value="Unassembled WGS sequence"/>
</dbReference>
<feature type="transmembrane region" description="Helical" evidence="1">
    <location>
        <begin position="39"/>
        <end position="63"/>
    </location>
</feature>
<feature type="transmembrane region" description="Helical" evidence="1">
    <location>
        <begin position="114"/>
        <end position="133"/>
    </location>
</feature>
<proteinExistence type="predicted"/>
<dbReference type="PANTHER" id="PTHR38848:SF3">
    <property type="entry name" value="G-PROTEIN COUPLED RECEPTORS FAMILY 3 PROFILE DOMAIN-CONTAINING PROTEIN"/>
    <property type="match status" value="1"/>
</dbReference>
<comment type="caution">
    <text evidence="2">The sequence shown here is derived from an EMBL/GenBank/DDBJ whole genome shotgun (WGS) entry which is preliminary data.</text>
</comment>
<feature type="transmembrane region" description="Helical" evidence="1">
    <location>
        <begin position="6"/>
        <end position="27"/>
    </location>
</feature>
<keyword evidence="3" id="KW-1185">Reference proteome</keyword>
<feature type="transmembrane region" description="Helical" evidence="1">
    <location>
        <begin position="202"/>
        <end position="222"/>
    </location>
</feature>
<organism evidence="2 3">
    <name type="scientific">Apophysomyces ossiformis</name>
    <dbReference type="NCBI Taxonomy" id="679940"/>
    <lineage>
        <taxon>Eukaryota</taxon>
        <taxon>Fungi</taxon>
        <taxon>Fungi incertae sedis</taxon>
        <taxon>Mucoromycota</taxon>
        <taxon>Mucoromycotina</taxon>
        <taxon>Mucoromycetes</taxon>
        <taxon>Mucorales</taxon>
        <taxon>Mucorineae</taxon>
        <taxon>Mucoraceae</taxon>
        <taxon>Apophysomyces</taxon>
    </lineage>
</organism>
<dbReference type="OrthoDB" id="3210850at2759"/>
<gene>
    <name evidence="2" type="ORF">EC973_003971</name>
</gene>
<feature type="transmembrane region" description="Helical" evidence="1">
    <location>
        <begin position="69"/>
        <end position="94"/>
    </location>
</feature>
<evidence type="ECO:0000313" key="2">
    <source>
        <dbReference type="EMBL" id="KAF7721875.1"/>
    </source>
</evidence>
<protein>
    <submittedName>
        <fullName evidence="2">Uncharacterized protein</fullName>
    </submittedName>
</protein>
<feature type="transmembrane region" description="Helical" evidence="1">
    <location>
        <begin position="153"/>
        <end position="175"/>
    </location>
</feature>
<evidence type="ECO:0000313" key="3">
    <source>
        <dbReference type="Proteomes" id="UP000605846"/>
    </source>
</evidence>
<sequence length="314" mass="34954">MYSPDHWEILAEVNSVFCITVVSLIFGRKVASIDGPMNYVRGLLLSLYGMTWATDLISCMLSSTNNGNYISCFLGFLDIAVCFTVSKIVLCLYFIEKLYIISVPKSSRMKCTPYLISVGLLFPLLGLIALLFTNRIILINDHFPFHCTIGYDLPAASAMLAYMFLLQSLFAGMFLKSYLMPNTAQQTAHQASNLRMMSKRNFIAAIISLALTAANFGVMIATQGYERGLVAMSINTLDISIVVCVIHWGKESTLVLHLYQDNQLKSTILLVTTHPSELQVTEKALQRGTGDKPVKLEIKQHQQVVILTEMNTQA</sequence>
<reference evidence="2" key="1">
    <citation type="submission" date="2020-01" db="EMBL/GenBank/DDBJ databases">
        <title>Genome Sequencing of Three Apophysomyces-Like Fungal Strains Confirms a Novel Fungal Genus in the Mucoromycota with divergent Burkholderia-like Endosymbiotic Bacteria.</title>
        <authorList>
            <person name="Stajich J.E."/>
            <person name="Macias A.M."/>
            <person name="Carter-House D."/>
            <person name="Lovett B."/>
            <person name="Kasson L.R."/>
            <person name="Berry K."/>
            <person name="Grigoriev I."/>
            <person name="Chang Y."/>
            <person name="Spatafora J."/>
            <person name="Kasson M.T."/>
        </authorList>
    </citation>
    <scope>NUCLEOTIDE SEQUENCE</scope>
    <source>
        <strain evidence="2">NRRL A-21654</strain>
    </source>
</reference>
<dbReference type="EMBL" id="JABAYA010000228">
    <property type="protein sequence ID" value="KAF7721875.1"/>
    <property type="molecule type" value="Genomic_DNA"/>
</dbReference>
<dbReference type="PANTHER" id="PTHR38848">
    <property type="entry name" value="G-PROTEIN COUPLED RECEPTORS FAMILY 3 PROFILE DOMAIN-CONTAINING PROTEIN"/>
    <property type="match status" value="1"/>
</dbReference>
<keyword evidence="1" id="KW-1133">Transmembrane helix</keyword>